<dbReference type="SUPFAM" id="SSF81653">
    <property type="entry name" value="Calcium ATPase, transduction domain A"/>
    <property type="match status" value="1"/>
</dbReference>
<feature type="transmembrane region" description="Helical" evidence="10">
    <location>
        <begin position="509"/>
        <end position="529"/>
    </location>
</feature>
<evidence type="ECO:0000256" key="10">
    <source>
        <dbReference type="SAM" id="Phobius"/>
    </source>
</evidence>
<keyword evidence="2 10" id="KW-0812">Transmembrane</keyword>
<dbReference type="GO" id="GO:0005524">
    <property type="term" value="F:ATP binding"/>
    <property type="evidence" value="ECO:0007669"/>
    <property type="project" value="UniProtKB-KW"/>
</dbReference>
<dbReference type="PANTHER" id="PTHR45630">
    <property type="entry name" value="CATION-TRANSPORTING ATPASE-RELATED"/>
    <property type="match status" value="1"/>
</dbReference>
<dbReference type="Proteomes" id="UP000001460">
    <property type="component" value="Unassembled WGS sequence"/>
</dbReference>
<sequence>MTFNIINYINIKSLLLLYVLIHLITLIWVFSKNKVKKSTLCNYTKYIKIFGWKKSIFGGLLRIITLFFLILLPIFIHLCIVLNVFYLGIFNQETHEELWPENAKNYALSLANIIYLLLFWQILIFLNENFNLIFLVPSELSNCDYVSINIDNPKEIKYTKICMNLLLGKWSNNTHLARIEVCKVEYCGKLFNRYFIFNNEKFWWLEGQFIWSRNILNRLNPNIKLLNNFEDKESEVNIIIDNNRDSISKLVGMNRLEVEDISSLKYILDEITLIMNIFRFIALIDCLFYSFIIWPLCWCFITILSIYLTISRRYNNNKYMKQLVSMHDKDYVSIISDLSNTNRREVNIPVTTLVPGDIIILNKLSRIPADIVLLTENITVDESLISGESTPQHKVKFNGNINHLFTPQEYRRTDNYILFEGTNIIDLCSSFDNLGLVVRTGATTLRGSILYNKIICSKFGDIHICNNEILQNCNPTWIFSVGLLWTFCFIFGCFISCIDVIFLNFDIGALFFVVATILYILPFWSPLFITSTVERSINRLKDHNIYCTNSNDLIQHKFIDTVFFDKTGTLTLNKYYIRNFFIYDDDNNNNNNLNLLFYLILATCNNLIYPNIKNKKYSENQGSKLEECLQKFSGYSLLRVQFKKSERLFAIPKENFNLFYTKSKIFEDSLEQDNINCIKNFQNYLEYLCSMCNAVEVLVRFPFDQKSRSQGVIIRRYIKLNSLKSAKSYSYTKKTIYLIKGAIEQIINLSLYSKKDKLQKWISEKSNNQMAGSYIIGMGYKDIPNNIDDLNINMFKDVELLGIIELFTPIRQEAQSIITLLQEINIKCCIVTGDSLTSAIHVADSVHILHYNHLINNCSILICDVDSNRKITWKLRTYYNNTIGNELDEKVLEEYDTFYVNDPFFNSVPKNLTSFKNIVLMSSVLLNIYDSYLDDQISYFYKDLSKSFIMKYILMNATIFARFTPDLKEIIVSYNQNFGKTILSIGDGFNDCAALRKSSFGIFLTSYKNNIDLIAPFICLNTYNELESIPRLIIESKIVTTVSIIMYLHMTLLGNLIISCKSTLLWISQGMIPGLAWLFIDIFCALIPLLIMSLSTPKIYETNKEDLLSEELYDTNKNIINLKSKYPLIDSLNKKKGNLIFYFGLISSFIINYCGFIIVMYRLIHFILPKYNIPPAYKFNINIPPHLWYIRQDNIESSSAWCYLVFQLINQSWIITQRGSFIVKIKLNKFLISWVIIINIFILFCIWTPPCQISCILRINCDDITSRSINLFNIIDLSSPFYGIKKDNIFPIEWKSELSLWCILFSLINFFSIFIINKIFIKKIK</sequence>
<proteinExistence type="predicted"/>
<evidence type="ECO:0000256" key="6">
    <source>
        <dbReference type="ARBA" id="ARBA00022842"/>
    </source>
</evidence>
<dbReference type="InterPro" id="IPR023299">
    <property type="entry name" value="ATPase_P-typ_cyto_dom_N"/>
</dbReference>
<dbReference type="InterPro" id="IPR018303">
    <property type="entry name" value="ATPase_P-typ_P_site"/>
</dbReference>
<dbReference type="eggNOG" id="KOG0208">
    <property type="taxonomic scope" value="Eukaryota"/>
</dbReference>
<dbReference type="Gene3D" id="3.40.50.1000">
    <property type="entry name" value="HAD superfamily/HAD-like"/>
    <property type="match status" value="1"/>
</dbReference>
<dbReference type="GO" id="GO:0140358">
    <property type="term" value="F:P-type transmembrane transporter activity"/>
    <property type="evidence" value="ECO:0007669"/>
    <property type="project" value="InterPro"/>
</dbReference>
<evidence type="ECO:0000256" key="4">
    <source>
        <dbReference type="ARBA" id="ARBA00022741"/>
    </source>
</evidence>
<feature type="transmembrane region" description="Helical" evidence="10">
    <location>
        <begin position="1139"/>
        <end position="1164"/>
    </location>
</feature>
<feature type="transmembrane region" description="Helical" evidence="10">
    <location>
        <begin position="6"/>
        <end position="30"/>
    </location>
</feature>
<evidence type="ECO:0000313" key="12">
    <source>
        <dbReference type="EMBL" id="EEA07586.1"/>
    </source>
</evidence>
<dbReference type="Gene3D" id="2.70.150.10">
    <property type="entry name" value="Calcium-transporting ATPase, cytoplasmic transduction domain A"/>
    <property type="match status" value="1"/>
</dbReference>
<reference evidence="12" key="1">
    <citation type="submission" date="2008-06" db="EMBL/GenBank/DDBJ databases">
        <authorList>
            <person name="Lorenzi H."/>
            <person name="Inman J."/>
            <person name="Miller J."/>
            <person name="Schobel S."/>
            <person name="Amedeo P."/>
            <person name="Caler E.V."/>
            <person name="da Silva J."/>
        </authorList>
    </citation>
    <scope>NUCLEOTIDE SEQUENCE [LARGE SCALE GENOMIC DNA]</scope>
    <source>
        <strain evidence="12">RN66</strain>
    </source>
</reference>
<evidence type="ECO:0000256" key="5">
    <source>
        <dbReference type="ARBA" id="ARBA00022840"/>
    </source>
</evidence>
<dbReference type="InterPro" id="IPR044492">
    <property type="entry name" value="P_typ_ATPase_HD_dom"/>
</dbReference>
<keyword evidence="9 10" id="KW-0472">Membrane</keyword>
<keyword evidence="13" id="KW-1185">Reference proteome</keyword>
<dbReference type="STRING" id="441375.B6AH91"/>
<dbReference type="GeneID" id="6997165"/>
<evidence type="ECO:0000256" key="1">
    <source>
        <dbReference type="ARBA" id="ARBA00004141"/>
    </source>
</evidence>
<dbReference type="RefSeq" id="XP_002141935.1">
    <property type="nucleotide sequence ID" value="XM_002141899.1"/>
</dbReference>
<dbReference type="GO" id="GO:0046872">
    <property type="term" value="F:metal ion binding"/>
    <property type="evidence" value="ECO:0007669"/>
    <property type="project" value="UniProtKB-KW"/>
</dbReference>
<feature type="transmembrane region" description="Helical" evidence="10">
    <location>
        <begin position="288"/>
        <end position="310"/>
    </location>
</feature>
<dbReference type="SFLD" id="SFLDF00027">
    <property type="entry name" value="p-type_atpase"/>
    <property type="match status" value="1"/>
</dbReference>
<dbReference type="VEuPathDB" id="CryptoDB:CMU_005090"/>
<dbReference type="SFLD" id="SFLDS00003">
    <property type="entry name" value="Haloacid_Dehalogenase"/>
    <property type="match status" value="1"/>
</dbReference>
<evidence type="ECO:0000256" key="3">
    <source>
        <dbReference type="ARBA" id="ARBA00022723"/>
    </source>
</evidence>
<dbReference type="InterPro" id="IPR036412">
    <property type="entry name" value="HAD-like_sf"/>
</dbReference>
<dbReference type="GO" id="GO:0016787">
    <property type="term" value="F:hydrolase activity"/>
    <property type="evidence" value="ECO:0007669"/>
    <property type="project" value="UniProtKB-KW"/>
</dbReference>
<evidence type="ECO:0000256" key="7">
    <source>
        <dbReference type="ARBA" id="ARBA00022967"/>
    </source>
</evidence>
<evidence type="ECO:0000259" key="11">
    <source>
        <dbReference type="Pfam" id="PF00122"/>
    </source>
</evidence>
<evidence type="ECO:0000256" key="8">
    <source>
        <dbReference type="ARBA" id="ARBA00022989"/>
    </source>
</evidence>
<dbReference type="Gene3D" id="3.40.1110.10">
    <property type="entry name" value="Calcium-transporting ATPase, cytoplasmic domain N"/>
    <property type="match status" value="1"/>
</dbReference>
<dbReference type="PROSITE" id="PS00154">
    <property type="entry name" value="ATPASE_E1_E2"/>
    <property type="match status" value="1"/>
</dbReference>
<dbReference type="OrthoDB" id="48943at2759"/>
<dbReference type="EC" id="3.6.3.8" evidence="12"/>
<feature type="transmembrane region" description="Helical" evidence="10">
    <location>
        <begin position="106"/>
        <end position="126"/>
    </location>
</feature>
<keyword evidence="6" id="KW-0460">Magnesium</keyword>
<evidence type="ECO:0000256" key="2">
    <source>
        <dbReference type="ARBA" id="ARBA00022692"/>
    </source>
</evidence>
<feature type="domain" description="P-type ATPase A" evidence="11">
    <location>
        <begin position="342"/>
        <end position="444"/>
    </location>
</feature>
<keyword evidence="5" id="KW-0067">ATP-binding</keyword>
<feature type="transmembrane region" description="Helical" evidence="10">
    <location>
        <begin position="477"/>
        <end position="503"/>
    </location>
</feature>
<feature type="transmembrane region" description="Helical" evidence="10">
    <location>
        <begin position="1227"/>
        <end position="1249"/>
    </location>
</feature>
<dbReference type="InterPro" id="IPR023214">
    <property type="entry name" value="HAD_sf"/>
</dbReference>
<dbReference type="InterPro" id="IPR059000">
    <property type="entry name" value="ATPase_P-type_domA"/>
</dbReference>
<feature type="transmembrane region" description="Helical" evidence="10">
    <location>
        <begin position="63"/>
        <end position="86"/>
    </location>
</feature>
<keyword evidence="7" id="KW-1278">Translocase</keyword>
<comment type="subcellular location">
    <subcellularLocation>
        <location evidence="1">Membrane</location>
        <topology evidence="1">Multi-pass membrane protein</topology>
    </subcellularLocation>
</comment>
<dbReference type="PANTHER" id="PTHR45630:SF11">
    <property type="entry name" value="CATION-TRANSPORTING P-TYPE ATPASE N-TERMINAL DOMAIN-CONTAINING PROTEIN"/>
    <property type="match status" value="1"/>
</dbReference>
<feature type="transmembrane region" description="Helical" evidence="10">
    <location>
        <begin position="1038"/>
        <end position="1058"/>
    </location>
</feature>
<dbReference type="InterPro" id="IPR008250">
    <property type="entry name" value="ATPase_P-typ_transduc_dom_A_sf"/>
</dbReference>
<keyword evidence="12" id="KW-0378">Hydrolase</keyword>
<dbReference type="SUPFAM" id="SSF81665">
    <property type="entry name" value="Calcium ATPase, transmembrane domain M"/>
    <property type="match status" value="1"/>
</dbReference>
<dbReference type="SUPFAM" id="SSF81660">
    <property type="entry name" value="Metal cation-transporting ATPase, ATP-binding domain N"/>
    <property type="match status" value="1"/>
</dbReference>
<keyword evidence="3" id="KW-0479">Metal-binding</keyword>
<dbReference type="GO" id="GO:0016020">
    <property type="term" value="C:membrane"/>
    <property type="evidence" value="ECO:0007669"/>
    <property type="project" value="UniProtKB-SubCell"/>
</dbReference>
<accession>B6AH91</accession>
<dbReference type="InterPro" id="IPR023298">
    <property type="entry name" value="ATPase_P-typ_TM_dom_sf"/>
</dbReference>
<protein>
    <submittedName>
        <fullName evidence="12">E1-E2 ATPase family protein</fullName>
        <ecNumber evidence="12">3.6.3.8</ecNumber>
    </submittedName>
</protein>
<dbReference type="SFLD" id="SFLDG00002">
    <property type="entry name" value="C1.7:_P-type_atpase_like"/>
    <property type="match status" value="1"/>
</dbReference>
<feature type="transmembrane region" description="Helical" evidence="10">
    <location>
        <begin position="1298"/>
        <end position="1321"/>
    </location>
</feature>
<gene>
    <name evidence="12" type="ORF">CMU_005090</name>
</gene>
<dbReference type="GO" id="GO:0019829">
    <property type="term" value="F:ATPase-coupled monoatomic cation transmembrane transporter activity"/>
    <property type="evidence" value="ECO:0007669"/>
    <property type="project" value="TreeGrafter"/>
</dbReference>
<dbReference type="Pfam" id="PF00122">
    <property type="entry name" value="E1-E2_ATPase"/>
    <property type="match status" value="1"/>
</dbReference>
<keyword evidence="4" id="KW-0547">Nucleotide-binding</keyword>
<evidence type="ECO:0000313" key="13">
    <source>
        <dbReference type="Proteomes" id="UP000001460"/>
    </source>
</evidence>
<dbReference type="EMBL" id="DS989734">
    <property type="protein sequence ID" value="EEA07586.1"/>
    <property type="molecule type" value="Genomic_DNA"/>
</dbReference>
<dbReference type="OMA" id="LARIEVC"/>
<name>B6AH91_CRYMR</name>
<keyword evidence="8 10" id="KW-1133">Transmembrane helix</keyword>
<feature type="transmembrane region" description="Helical" evidence="10">
    <location>
        <begin position="1070"/>
        <end position="1091"/>
    </location>
</feature>
<dbReference type="PRINTS" id="PR00119">
    <property type="entry name" value="CATATPASE"/>
</dbReference>
<organism evidence="12 13">
    <name type="scientific">Cryptosporidium muris (strain RN66)</name>
    <dbReference type="NCBI Taxonomy" id="441375"/>
    <lineage>
        <taxon>Eukaryota</taxon>
        <taxon>Sar</taxon>
        <taxon>Alveolata</taxon>
        <taxon>Apicomplexa</taxon>
        <taxon>Conoidasida</taxon>
        <taxon>Coccidia</taxon>
        <taxon>Eucoccidiorida</taxon>
        <taxon>Eimeriorina</taxon>
        <taxon>Cryptosporidiidae</taxon>
        <taxon>Cryptosporidium</taxon>
    </lineage>
</organism>
<evidence type="ECO:0000256" key="9">
    <source>
        <dbReference type="ARBA" id="ARBA00023136"/>
    </source>
</evidence>
<dbReference type="SUPFAM" id="SSF56784">
    <property type="entry name" value="HAD-like"/>
    <property type="match status" value="1"/>
</dbReference>
<dbReference type="InterPro" id="IPR006544">
    <property type="entry name" value="P-type_TPase_V"/>
</dbReference>